<dbReference type="InterPro" id="IPR050109">
    <property type="entry name" value="HTH-type_TetR-like_transc_reg"/>
</dbReference>
<evidence type="ECO:0000259" key="4">
    <source>
        <dbReference type="Pfam" id="PF16859"/>
    </source>
</evidence>
<keyword evidence="1" id="KW-0805">Transcription regulation</keyword>
<keyword evidence="3" id="KW-0804">Transcription</keyword>
<gene>
    <name evidence="5" type="ORF">AB2L27_17215</name>
</gene>
<sequence>MTPTMARPGGRSAKVTAAVHRAVVDLLAAGEPLTVPQVAARAGVNATSVYRRWGDVAGLLADTALVRFGTSSAVPDTGSLRGDLLAWGAALVEEAGRPEELALLRAAVAAGPADPGAPERVESACSACLVGRSSQAETILATAQARGEQAPSPTRVLDHLVAPIYLRALFGLPAPAVEVLVDLLVDRLVDRLVDPATARATSSPRR</sequence>
<proteinExistence type="predicted"/>
<dbReference type="Gene3D" id="1.10.357.10">
    <property type="entry name" value="Tetracycline Repressor, domain 2"/>
    <property type="match status" value="1"/>
</dbReference>
<evidence type="ECO:0000313" key="6">
    <source>
        <dbReference type="Proteomes" id="UP001565927"/>
    </source>
</evidence>
<dbReference type="InterPro" id="IPR009057">
    <property type="entry name" value="Homeodomain-like_sf"/>
</dbReference>
<evidence type="ECO:0000313" key="5">
    <source>
        <dbReference type="EMBL" id="MEZ0166502.1"/>
    </source>
</evidence>
<dbReference type="PANTHER" id="PTHR30055:SF148">
    <property type="entry name" value="TETR-FAMILY TRANSCRIPTIONAL REGULATOR"/>
    <property type="match status" value="1"/>
</dbReference>
<evidence type="ECO:0000256" key="2">
    <source>
        <dbReference type="ARBA" id="ARBA00023125"/>
    </source>
</evidence>
<comment type="caution">
    <text evidence="5">The sequence shown here is derived from an EMBL/GenBank/DDBJ whole genome shotgun (WGS) entry which is preliminary data.</text>
</comment>
<feature type="domain" description="Tetracyclin repressor-like C-terminal" evidence="4">
    <location>
        <begin position="74"/>
        <end position="187"/>
    </location>
</feature>
<protein>
    <submittedName>
        <fullName evidence="5">TetR-like C-terminal domain-containing protein</fullName>
    </submittedName>
</protein>
<dbReference type="Gene3D" id="1.10.10.60">
    <property type="entry name" value="Homeodomain-like"/>
    <property type="match status" value="1"/>
</dbReference>
<reference evidence="5 6" key="1">
    <citation type="submission" date="2024-07" db="EMBL/GenBank/DDBJ databases">
        <authorList>
            <person name="Thanompreechachai J."/>
            <person name="Duangmal K."/>
        </authorList>
    </citation>
    <scope>NUCLEOTIDE SEQUENCE [LARGE SCALE GENOMIC DNA]</scope>
    <source>
        <strain evidence="5 6">LSe6-4</strain>
    </source>
</reference>
<organism evidence="5 6">
    <name type="scientific">Kineococcus halophytocola</name>
    <dbReference type="NCBI Taxonomy" id="3234027"/>
    <lineage>
        <taxon>Bacteria</taxon>
        <taxon>Bacillati</taxon>
        <taxon>Actinomycetota</taxon>
        <taxon>Actinomycetes</taxon>
        <taxon>Kineosporiales</taxon>
        <taxon>Kineosporiaceae</taxon>
        <taxon>Kineococcus</taxon>
    </lineage>
</organism>
<evidence type="ECO:0000256" key="1">
    <source>
        <dbReference type="ARBA" id="ARBA00023015"/>
    </source>
</evidence>
<accession>A0ABV4H4J6</accession>
<dbReference type="InterPro" id="IPR036271">
    <property type="entry name" value="Tet_transcr_reg_TetR-rel_C_sf"/>
</dbReference>
<dbReference type="RefSeq" id="WP_370442720.1">
    <property type="nucleotide sequence ID" value="NZ_JBGFTU010000023.1"/>
</dbReference>
<dbReference type="SUPFAM" id="SSF46689">
    <property type="entry name" value="Homeodomain-like"/>
    <property type="match status" value="1"/>
</dbReference>
<dbReference type="Pfam" id="PF16859">
    <property type="entry name" value="TetR_C_11"/>
    <property type="match status" value="1"/>
</dbReference>
<keyword evidence="6" id="KW-1185">Reference proteome</keyword>
<dbReference type="PANTHER" id="PTHR30055">
    <property type="entry name" value="HTH-TYPE TRANSCRIPTIONAL REGULATOR RUTR"/>
    <property type="match status" value="1"/>
</dbReference>
<dbReference type="InterPro" id="IPR011075">
    <property type="entry name" value="TetR_C"/>
</dbReference>
<dbReference type="Proteomes" id="UP001565927">
    <property type="component" value="Unassembled WGS sequence"/>
</dbReference>
<dbReference type="EMBL" id="JBGFTU010000023">
    <property type="protein sequence ID" value="MEZ0166502.1"/>
    <property type="molecule type" value="Genomic_DNA"/>
</dbReference>
<evidence type="ECO:0000256" key="3">
    <source>
        <dbReference type="ARBA" id="ARBA00023163"/>
    </source>
</evidence>
<name>A0ABV4H4J6_9ACTN</name>
<keyword evidence="2" id="KW-0238">DNA-binding</keyword>
<dbReference type="SUPFAM" id="SSF48498">
    <property type="entry name" value="Tetracyclin repressor-like, C-terminal domain"/>
    <property type="match status" value="1"/>
</dbReference>